<organism evidence="3 4">
    <name type="scientific">Muricoccus pecuniae</name>
    <dbReference type="NCBI Taxonomy" id="693023"/>
    <lineage>
        <taxon>Bacteria</taxon>
        <taxon>Pseudomonadati</taxon>
        <taxon>Pseudomonadota</taxon>
        <taxon>Alphaproteobacteria</taxon>
        <taxon>Acetobacterales</taxon>
        <taxon>Roseomonadaceae</taxon>
        <taxon>Muricoccus</taxon>
    </lineage>
</organism>
<name>A0A840YJJ5_9PROT</name>
<dbReference type="Proteomes" id="UP000580654">
    <property type="component" value="Unassembled WGS sequence"/>
</dbReference>
<dbReference type="InterPro" id="IPR042100">
    <property type="entry name" value="Bug_dom1"/>
</dbReference>
<proteinExistence type="inferred from homology"/>
<dbReference type="PANTHER" id="PTHR42928:SF5">
    <property type="entry name" value="BLR1237 PROTEIN"/>
    <property type="match status" value="1"/>
</dbReference>
<dbReference type="Gene3D" id="3.40.190.10">
    <property type="entry name" value="Periplasmic binding protein-like II"/>
    <property type="match status" value="1"/>
</dbReference>
<feature type="chain" id="PRO_5032333370" evidence="2">
    <location>
        <begin position="29"/>
        <end position="330"/>
    </location>
</feature>
<keyword evidence="4" id="KW-1185">Reference proteome</keyword>
<dbReference type="PANTHER" id="PTHR42928">
    <property type="entry name" value="TRICARBOXYLATE-BINDING PROTEIN"/>
    <property type="match status" value="1"/>
</dbReference>
<dbReference type="Pfam" id="PF03401">
    <property type="entry name" value="TctC"/>
    <property type="match status" value="1"/>
</dbReference>
<dbReference type="SUPFAM" id="SSF53850">
    <property type="entry name" value="Periplasmic binding protein-like II"/>
    <property type="match status" value="1"/>
</dbReference>
<dbReference type="InterPro" id="IPR005064">
    <property type="entry name" value="BUG"/>
</dbReference>
<dbReference type="AlphaFoldDB" id="A0A840YJJ5"/>
<evidence type="ECO:0000256" key="1">
    <source>
        <dbReference type="ARBA" id="ARBA00006987"/>
    </source>
</evidence>
<accession>A0A840YJJ5</accession>
<protein>
    <submittedName>
        <fullName evidence="3">Tripartite-type tricarboxylate transporter receptor subunit TctC</fullName>
    </submittedName>
</protein>
<sequence length="330" mass="34757">MTTMLRRNFGISALGLMAAATGARPAAAQAPAYPTRTVTIVAPFAAGGSTDLVARLIAQPLSARLGQQFVVDNRAGANGAVGNGLVARARPDGYTLLVTPNSTYAINPHLYTNLPYNQERDFAPIGLLVQNGFFLCVRGDSRYRTVADLVAAARAAPDTISFGSGGIGSANHLTPEMFAAANGIKLQHVPYRGSGPGMQAVLAGEIPMSFVDTGVALPFLRSGELRALAVSSEQRSAQMPDVPTLAESGTPGLNASSDFAMFAPANTPEPIIRRLSQAVMEGLRAPELRERLQGLSIDPVGGSPEEFPAYLAAESAKWRDVIRARDIRVE</sequence>
<reference evidence="3 4" key="1">
    <citation type="submission" date="2020-08" db="EMBL/GenBank/DDBJ databases">
        <title>Genomic Encyclopedia of Type Strains, Phase IV (KMG-IV): sequencing the most valuable type-strain genomes for metagenomic binning, comparative biology and taxonomic classification.</title>
        <authorList>
            <person name="Goeker M."/>
        </authorList>
    </citation>
    <scope>NUCLEOTIDE SEQUENCE [LARGE SCALE GENOMIC DNA]</scope>
    <source>
        <strain evidence="3 4">DSM 25622</strain>
    </source>
</reference>
<evidence type="ECO:0000313" key="4">
    <source>
        <dbReference type="Proteomes" id="UP000580654"/>
    </source>
</evidence>
<evidence type="ECO:0000256" key="2">
    <source>
        <dbReference type="SAM" id="SignalP"/>
    </source>
</evidence>
<dbReference type="PIRSF" id="PIRSF017082">
    <property type="entry name" value="YflP"/>
    <property type="match status" value="1"/>
</dbReference>
<comment type="similarity">
    <text evidence="1">Belongs to the UPF0065 (bug) family.</text>
</comment>
<feature type="signal peptide" evidence="2">
    <location>
        <begin position="1"/>
        <end position="28"/>
    </location>
</feature>
<gene>
    <name evidence="3" type="ORF">FHS87_002399</name>
</gene>
<keyword evidence="3" id="KW-0675">Receptor</keyword>
<evidence type="ECO:0000313" key="3">
    <source>
        <dbReference type="EMBL" id="MBB5694353.1"/>
    </source>
</evidence>
<dbReference type="Gene3D" id="3.40.190.150">
    <property type="entry name" value="Bordetella uptake gene, domain 1"/>
    <property type="match status" value="1"/>
</dbReference>
<dbReference type="CDD" id="cd07012">
    <property type="entry name" value="PBP2_Bug_TTT"/>
    <property type="match status" value="1"/>
</dbReference>
<dbReference type="PROSITE" id="PS51318">
    <property type="entry name" value="TAT"/>
    <property type="match status" value="1"/>
</dbReference>
<dbReference type="EMBL" id="JACIJD010000010">
    <property type="protein sequence ID" value="MBB5694353.1"/>
    <property type="molecule type" value="Genomic_DNA"/>
</dbReference>
<keyword evidence="2" id="KW-0732">Signal</keyword>
<comment type="caution">
    <text evidence="3">The sequence shown here is derived from an EMBL/GenBank/DDBJ whole genome shotgun (WGS) entry which is preliminary data.</text>
</comment>
<dbReference type="RefSeq" id="WP_184518324.1">
    <property type="nucleotide sequence ID" value="NZ_JACIJD010000010.1"/>
</dbReference>
<dbReference type="InterPro" id="IPR006311">
    <property type="entry name" value="TAT_signal"/>
</dbReference>